<dbReference type="PROSITE" id="PS51257">
    <property type="entry name" value="PROKAR_LIPOPROTEIN"/>
    <property type="match status" value="1"/>
</dbReference>
<dbReference type="EMBL" id="JACIIV010000003">
    <property type="protein sequence ID" value="MBB6226370.1"/>
    <property type="molecule type" value="Genomic_DNA"/>
</dbReference>
<evidence type="ECO:0000256" key="2">
    <source>
        <dbReference type="SAM" id="SignalP"/>
    </source>
</evidence>
<gene>
    <name evidence="3" type="ORF">FHS79_000524</name>
</gene>
<feature type="chain" id="PRO_5032435318" description="BcpO-related WXXGXW repeat protein" evidence="2">
    <location>
        <begin position="23"/>
        <end position="499"/>
    </location>
</feature>
<proteinExistence type="predicted"/>
<feature type="compositionally biased region" description="Low complexity" evidence="1">
    <location>
        <begin position="445"/>
        <end position="464"/>
    </location>
</feature>
<evidence type="ECO:0000313" key="4">
    <source>
        <dbReference type="Proteomes" id="UP000538147"/>
    </source>
</evidence>
<dbReference type="RefSeq" id="WP_184194937.1">
    <property type="nucleotide sequence ID" value="NZ_JACIIV010000003.1"/>
</dbReference>
<accession>A0A841L1R7</accession>
<protein>
    <recommendedName>
        <fullName evidence="5">BcpO-related WXXGXW repeat protein</fullName>
    </recommendedName>
</protein>
<dbReference type="AlphaFoldDB" id="A0A841L1R7"/>
<dbReference type="InterPro" id="IPR046535">
    <property type="entry name" value="DUF6600"/>
</dbReference>
<keyword evidence="4" id="KW-1185">Reference proteome</keyword>
<reference evidence="3 4" key="1">
    <citation type="submission" date="2020-08" db="EMBL/GenBank/DDBJ databases">
        <title>Genomic Encyclopedia of Type Strains, Phase IV (KMG-IV): sequencing the most valuable type-strain genomes for metagenomic binning, comparative biology and taxonomic classification.</title>
        <authorList>
            <person name="Goeker M."/>
        </authorList>
    </citation>
    <scope>NUCLEOTIDE SEQUENCE [LARGE SCALE GENOMIC DNA]</scope>
    <source>
        <strain evidence="3 4">DSM 102189</strain>
    </source>
</reference>
<comment type="caution">
    <text evidence="3">The sequence shown here is derived from an EMBL/GenBank/DDBJ whole genome shotgun (WGS) entry which is preliminary data.</text>
</comment>
<feature type="compositionally biased region" description="Basic and acidic residues" evidence="1">
    <location>
        <begin position="488"/>
        <end position="499"/>
    </location>
</feature>
<name>A0A841L1R7_9SPHN</name>
<feature type="region of interest" description="Disordered" evidence="1">
    <location>
        <begin position="295"/>
        <end position="499"/>
    </location>
</feature>
<dbReference type="Pfam" id="PF20245">
    <property type="entry name" value="DUF6600"/>
    <property type="match status" value="1"/>
</dbReference>
<organism evidence="3 4">
    <name type="scientific">Polymorphobacter multimanifer</name>
    <dbReference type="NCBI Taxonomy" id="1070431"/>
    <lineage>
        <taxon>Bacteria</taxon>
        <taxon>Pseudomonadati</taxon>
        <taxon>Pseudomonadota</taxon>
        <taxon>Alphaproteobacteria</taxon>
        <taxon>Sphingomonadales</taxon>
        <taxon>Sphingosinicellaceae</taxon>
        <taxon>Polymorphobacter</taxon>
    </lineage>
</organism>
<evidence type="ECO:0008006" key="5">
    <source>
        <dbReference type="Google" id="ProtNLM"/>
    </source>
</evidence>
<sequence length="499" mass="53994">MATRTAFRLNSLVLPLAAVALAGCAYDGVSGQAPRYDQGSDYAYGADGYDDQGEQGYDGQWNPAWTGVEQPGDLFGGEDVASVDVFYEPLAPYGRWIETQWGRAFAPDVDRGWRPYTNGRWTEYRLWISDDPWGWATDHYGRWAHDDRIGWVWVPDTRWGPHWVAFRENEQYAGWAPIPPQVAYDIGVGFGGGYGGGFGGGGFGGGGFGGGGFGGGGFGYDDFNSWYGPSWVWAPVGAMFLPGLNRRILPYGGGRNYWQATRWQHWTPWTRNRGWVGAPGRNYWRGASPISNRIGGSLGARPGFGQPYGGGYRRPQQGWNGQPGLQRPRGDGRPGFQRPVGDGRQGWQDRRGQRPDGAAPNFGNRPPRAERPAPGNRPDRVGGYVPRPAYANGGVAQPAPRADWRGGGRQPGMGGGNRGAPGAGNAVIGNAIGGSLGARPERQARPQVQVQPRQMAAPAPMARQEAPRPAPQARAERPAPSSGPGSDGGRRDYGRRDEN</sequence>
<feature type="signal peptide" evidence="2">
    <location>
        <begin position="1"/>
        <end position="22"/>
    </location>
</feature>
<keyword evidence="2" id="KW-0732">Signal</keyword>
<dbReference type="Proteomes" id="UP000538147">
    <property type="component" value="Unassembled WGS sequence"/>
</dbReference>
<evidence type="ECO:0000313" key="3">
    <source>
        <dbReference type="EMBL" id="MBB6226370.1"/>
    </source>
</evidence>
<evidence type="ECO:0000256" key="1">
    <source>
        <dbReference type="SAM" id="MobiDB-lite"/>
    </source>
</evidence>
<feature type="compositionally biased region" description="Gly residues" evidence="1">
    <location>
        <begin position="405"/>
        <end position="422"/>
    </location>
</feature>